<feature type="region of interest" description="Disordered" evidence="1">
    <location>
        <begin position="1"/>
        <end position="21"/>
    </location>
</feature>
<evidence type="ECO:0000256" key="1">
    <source>
        <dbReference type="SAM" id="MobiDB-lite"/>
    </source>
</evidence>
<evidence type="ECO:0000313" key="3">
    <source>
        <dbReference type="Proteomes" id="UP000053240"/>
    </source>
</evidence>
<evidence type="ECO:0000313" key="2">
    <source>
        <dbReference type="EMBL" id="KPJ11610.1"/>
    </source>
</evidence>
<keyword evidence="3" id="KW-1185">Reference proteome</keyword>
<dbReference type="Proteomes" id="UP000053240">
    <property type="component" value="Unassembled WGS sequence"/>
</dbReference>
<name>A0A194R2Z0_PAPMA</name>
<reference evidence="2 3" key="1">
    <citation type="journal article" date="2015" name="Nat. Commun.">
        <title>Outbred genome sequencing and CRISPR/Cas9 gene editing in butterflies.</title>
        <authorList>
            <person name="Li X."/>
            <person name="Fan D."/>
            <person name="Zhang W."/>
            <person name="Liu G."/>
            <person name="Zhang L."/>
            <person name="Zhao L."/>
            <person name="Fang X."/>
            <person name="Chen L."/>
            <person name="Dong Y."/>
            <person name="Chen Y."/>
            <person name="Ding Y."/>
            <person name="Zhao R."/>
            <person name="Feng M."/>
            <person name="Zhu Y."/>
            <person name="Feng Y."/>
            <person name="Jiang X."/>
            <person name="Zhu D."/>
            <person name="Xiang H."/>
            <person name="Feng X."/>
            <person name="Li S."/>
            <person name="Wang J."/>
            <person name="Zhang G."/>
            <person name="Kronforst M.R."/>
            <person name="Wang W."/>
        </authorList>
    </citation>
    <scope>NUCLEOTIDE SEQUENCE [LARGE SCALE GENOMIC DNA]</scope>
    <source>
        <strain evidence="2">Ya'a_city_454_Pm</strain>
        <tissue evidence="2">Whole body</tissue>
    </source>
</reference>
<proteinExistence type="predicted"/>
<feature type="region of interest" description="Disordered" evidence="1">
    <location>
        <begin position="132"/>
        <end position="169"/>
    </location>
</feature>
<gene>
    <name evidence="2" type="ORF">RR48_08352</name>
</gene>
<accession>A0A194R2Z0</accession>
<protein>
    <submittedName>
        <fullName evidence="2">Uncharacterized protein</fullName>
    </submittedName>
</protein>
<dbReference type="EMBL" id="KQ460878">
    <property type="protein sequence ID" value="KPJ11610.1"/>
    <property type="molecule type" value="Genomic_DNA"/>
</dbReference>
<dbReference type="AlphaFoldDB" id="A0A194R2Z0"/>
<dbReference type="InParanoid" id="A0A194R2Z0"/>
<sequence length="169" mass="18000">MPYIDLASKRPMKRGKETSLSLSTLRERERDAQQITVMSMFFREDTSAVPPAVLVHTSASVQAQVSHTTAAPRVAQVSDVTAAPSVPAQVPDWTAAPRVAQVPDMTAAPSVSAQVPEWTAAPRVATAPVYSAAPVSQEHASRSAPVASQSNPYVGEEDLEAKAKRKRLG</sequence>
<organism evidence="2 3">
    <name type="scientific">Papilio machaon</name>
    <name type="common">Old World swallowtail butterfly</name>
    <dbReference type="NCBI Taxonomy" id="76193"/>
    <lineage>
        <taxon>Eukaryota</taxon>
        <taxon>Metazoa</taxon>
        <taxon>Ecdysozoa</taxon>
        <taxon>Arthropoda</taxon>
        <taxon>Hexapoda</taxon>
        <taxon>Insecta</taxon>
        <taxon>Pterygota</taxon>
        <taxon>Neoptera</taxon>
        <taxon>Endopterygota</taxon>
        <taxon>Lepidoptera</taxon>
        <taxon>Glossata</taxon>
        <taxon>Ditrysia</taxon>
        <taxon>Papilionoidea</taxon>
        <taxon>Papilionidae</taxon>
        <taxon>Papilioninae</taxon>
        <taxon>Papilio</taxon>
    </lineage>
</organism>